<dbReference type="GO" id="GO:0048038">
    <property type="term" value="F:quinone binding"/>
    <property type="evidence" value="ECO:0007669"/>
    <property type="project" value="InterPro"/>
</dbReference>
<dbReference type="PANTHER" id="PTHR43485:SF1">
    <property type="entry name" value="FORMATE HYDROGENLYASE SUBUNIT 5-RELATED"/>
    <property type="match status" value="1"/>
</dbReference>
<dbReference type="SUPFAM" id="SSF143243">
    <property type="entry name" value="Nqo5-like"/>
    <property type="match status" value="1"/>
</dbReference>
<dbReference type="PANTHER" id="PTHR43485">
    <property type="entry name" value="HYDROGENASE-4 COMPONENT G"/>
    <property type="match status" value="1"/>
</dbReference>
<keyword evidence="3" id="KW-0479">Metal-binding</keyword>
<reference evidence="7" key="1">
    <citation type="submission" date="2016-03" db="EMBL/GenBank/DDBJ databases">
        <authorList>
            <person name="Heylen K."/>
            <person name="De Vos P."/>
            <person name="Vekeman B."/>
        </authorList>
    </citation>
    <scope>NUCLEOTIDE SEQUENCE [LARGE SCALE GENOMIC DNA]</scope>
    <source>
        <strain evidence="7">R-45383</strain>
    </source>
</reference>
<comment type="caution">
    <text evidence="6">The sequence shown here is derived from an EMBL/GenBank/DDBJ whole genome shotgun (WGS) entry which is preliminary data.</text>
</comment>
<organism evidence="6 7">
    <name type="scientific">Methylomonas koyamae</name>
    <dbReference type="NCBI Taxonomy" id="702114"/>
    <lineage>
        <taxon>Bacteria</taxon>
        <taxon>Pseudomonadati</taxon>
        <taxon>Pseudomonadota</taxon>
        <taxon>Gammaproteobacteria</taxon>
        <taxon>Methylococcales</taxon>
        <taxon>Methylococcaceae</taxon>
        <taxon>Methylomonas</taxon>
    </lineage>
</organism>
<evidence type="ECO:0000259" key="5">
    <source>
        <dbReference type="Pfam" id="PF00346"/>
    </source>
</evidence>
<dbReference type="OrthoDB" id="9801496at2"/>
<keyword evidence="1" id="KW-0560">Oxidoreductase</keyword>
<dbReference type="InterPro" id="IPR052197">
    <property type="entry name" value="ComplexI_49kDa-like"/>
</dbReference>
<evidence type="ECO:0000256" key="3">
    <source>
        <dbReference type="PIRSR" id="PIRSR601501-1"/>
    </source>
</evidence>
<keyword evidence="2" id="KW-0520">NAD</keyword>
<protein>
    <submittedName>
        <fullName evidence="6">Hydrogenase</fullName>
    </submittedName>
</protein>
<dbReference type="SUPFAM" id="SSF56762">
    <property type="entry name" value="HydB/Nqo4-like"/>
    <property type="match status" value="1"/>
</dbReference>
<feature type="non-terminal residue" evidence="6">
    <location>
        <position position="470"/>
    </location>
</feature>
<feature type="domain" description="NADH:ubiquinone oxidoreductase 30kDa subunit" evidence="4">
    <location>
        <begin position="22"/>
        <end position="148"/>
    </location>
</feature>
<dbReference type="Gene3D" id="3.30.460.80">
    <property type="entry name" value="NADH:ubiquinone oxidoreductase, 30kDa subunit"/>
    <property type="match status" value="1"/>
</dbReference>
<dbReference type="EMBL" id="LUUK01000173">
    <property type="protein sequence ID" value="OAI18003.1"/>
    <property type="molecule type" value="Genomic_DNA"/>
</dbReference>
<sequence>MSNPNWTEALRSSLSAAGVAVESDAAGDAISRWRVASEHWRMLAELALADSVRWSAGWAEQRAAGFVVHVLLEKHGVYLWAQTELGPAKPEVPSQAGVYPAANRSERHTQDMFGIQFVGHPDNRPWTRHKAWDKHQHPLRKDFPVEGRPETVTPPDMDYAFVKSHGAGTYEIPVGPVHAGIIEPGHFRFQAVGELILNLEERLGYVHKGIEKIAEGRDPPGLARLAGRVSGDTTVGHAWAACMAMERAAGVEIPPRAALIRGILAERERVANHLGDIGAICNDVAFTFAQIQFTRLREDWLRTQAAMFGHRLMMDCVVPGGVTSDLSAEQCQAMRVGIVKLRDELADLMTTLDLNSSLEDRLYTAGFLSEDIAAAYGTVGYVGRASGQDFDVRRDAAYPPYDAVGFKVVLENQGDIASRFWVRYKEIIASMKLIEQFIDRLAPGALVGEWQIPAAGSRGLGIVDGWRGEI</sequence>
<evidence type="ECO:0000259" key="4">
    <source>
        <dbReference type="Pfam" id="PF00329"/>
    </source>
</evidence>
<evidence type="ECO:0000256" key="2">
    <source>
        <dbReference type="ARBA" id="ARBA00023027"/>
    </source>
</evidence>
<name>A0A177NKR4_9GAMM</name>
<dbReference type="RefSeq" id="WP_064029012.1">
    <property type="nucleotide sequence ID" value="NZ_LUUK01000173.1"/>
</dbReference>
<evidence type="ECO:0000313" key="6">
    <source>
        <dbReference type="EMBL" id="OAI18003.1"/>
    </source>
</evidence>
<dbReference type="GO" id="GO:0016151">
    <property type="term" value="F:nickel cation binding"/>
    <property type="evidence" value="ECO:0007669"/>
    <property type="project" value="InterPro"/>
</dbReference>
<dbReference type="Proteomes" id="UP000077628">
    <property type="component" value="Unassembled WGS sequence"/>
</dbReference>
<keyword evidence="7" id="KW-1185">Reference proteome</keyword>
<dbReference type="GO" id="GO:0008137">
    <property type="term" value="F:NADH dehydrogenase (ubiquinone) activity"/>
    <property type="evidence" value="ECO:0007669"/>
    <property type="project" value="InterPro"/>
</dbReference>
<gene>
    <name evidence="6" type="ORF">A1355_06675</name>
</gene>
<dbReference type="AlphaFoldDB" id="A0A177NKR4"/>
<dbReference type="Pfam" id="PF00374">
    <property type="entry name" value="NiFeSe_Hases"/>
    <property type="match status" value="1"/>
</dbReference>
<accession>A0A177NKR4</accession>
<dbReference type="InterPro" id="IPR037232">
    <property type="entry name" value="NADH_quin_OxRdtase_su_C/D-like"/>
</dbReference>
<feature type="binding site" evidence="3">
    <location>
        <position position="211"/>
    </location>
    <ligand>
        <name>Mg(2+)</name>
        <dbReference type="ChEBI" id="CHEBI:18420"/>
    </ligand>
</feature>
<dbReference type="InterPro" id="IPR001501">
    <property type="entry name" value="Ni-dep_hyd_lsu"/>
</dbReference>
<dbReference type="InterPro" id="IPR029014">
    <property type="entry name" value="NiFe-Hase_large"/>
</dbReference>
<dbReference type="Pfam" id="PF00346">
    <property type="entry name" value="Complex1_49kDa"/>
    <property type="match status" value="1"/>
</dbReference>
<feature type="domain" description="NADH-quinone oxidoreductase subunit D" evidence="5">
    <location>
        <begin position="292"/>
        <end position="446"/>
    </location>
</feature>
<dbReference type="GO" id="GO:0016651">
    <property type="term" value="F:oxidoreductase activity, acting on NAD(P)H"/>
    <property type="evidence" value="ECO:0007669"/>
    <property type="project" value="InterPro"/>
</dbReference>
<dbReference type="Gene3D" id="1.10.645.10">
    <property type="entry name" value="Cytochrome-c3 Hydrogenase, chain B"/>
    <property type="match status" value="1"/>
</dbReference>
<keyword evidence="3" id="KW-0460">Magnesium</keyword>
<evidence type="ECO:0000313" key="7">
    <source>
        <dbReference type="Proteomes" id="UP000077628"/>
    </source>
</evidence>
<evidence type="ECO:0000256" key="1">
    <source>
        <dbReference type="ARBA" id="ARBA00023002"/>
    </source>
</evidence>
<dbReference type="InterPro" id="IPR001268">
    <property type="entry name" value="NADH_UbQ_OxRdtase_30kDa_su"/>
</dbReference>
<dbReference type="STRING" id="702114.A1355_06675"/>
<dbReference type="Pfam" id="PF00329">
    <property type="entry name" value="Complex1_30kDa"/>
    <property type="match status" value="1"/>
</dbReference>
<proteinExistence type="predicted"/>
<dbReference type="GO" id="GO:0051287">
    <property type="term" value="F:NAD binding"/>
    <property type="evidence" value="ECO:0007669"/>
    <property type="project" value="InterPro"/>
</dbReference>
<dbReference type="InterPro" id="IPR001135">
    <property type="entry name" value="NADH_Q_OxRdtase_suD"/>
</dbReference>